<keyword evidence="6 7" id="KW-0326">Glycosidase</keyword>
<dbReference type="PRINTS" id="PR00738">
    <property type="entry name" value="GLHYDRLASE20"/>
</dbReference>
<dbReference type="GO" id="GO:0005975">
    <property type="term" value="P:carbohydrate metabolic process"/>
    <property type="evidence" value="ECO:0007669"/>
    <property type="project" value="InterPro"/>
</dbReference>
<evidence type="ECO:0000256" key="4">
    <source>
        <dbReference type="ARBA" id="ARBA00022801"/>
    </source>
</evidence>
<dbReference type="EMBL" id="MU005992">
    <property type="protein sequence ID" value="KAF2859465.1"/>
    <property type="molecule type" value="Genomic_DNA"/>
</dbReference>
<evidence type="ECO:0000256" key="2">
    <source>
        <dbReference type="ARBA" id="ARBA00006285"/>
    </source>
</evidence>
<evidence type="ECO:0000256" key="8">
    <source>
        <dbReference type="PIRSR" id="PIRSR001093-1"/>
    </source>
</evidence>
<keyword evidence="3 9" id="KW-0732">Signal</keyword>
<dbReference type="Proteomes" id="UP000799421">
    <property type="component" value="Unassembled WGS sequence"/>
</dbReference>
<dbReference type="FunFam" id="3.20.20.80:FF:000063">
    <property type="entry name" value="Beta-hexosaminidase"/>
    <property type="match status" value="1"/>
</dbReference>
<dbReference type="Pfam" id="PF14845">
    <property type="entry name" value="Glycohydro_20b2"/>
    <property type="match status" value="1"/>
</dbReference>
<comment type="catalytic activity">
    <reaction evidence="1 7">
        <text>Hydrolysis of terminal non-reducing N-acetyl-D-hexosamine residues in N-acetyl-beta-D-hexosaminides.</text>
        <dbReference type="EC" id="3.2.1.52"/>
    </reaction>
</comment>
<dbReference type="InterPro" id="IPR029018">
    <property type="entry name" value="Hex-like_dom2"/>
</dbReference>
<evidence type="ECO:0000256" key="3">
    <source>
        <dbReference type="ARBA" id="ARBA00022729"/>
    </source>
</evidence>
<evidence type="ECO:0000313" key="12">
    <source>
        <dbReference type="EMBL" id="KAF2859465.1"/>
    </source>
</evidence>
<evidence type="ECO:0000256" key="1">
    <source>
        <dbReference type="ARBA" id="ARBA00001231"/>
    </source>
</evidence>
<accession>A0A6A7BXL9</accession>
<feature type="chain" id="PRO_5025424978" description="Beta-hexosaminidase" evidence="9">
    <location>
        <begin position="19"/>
        <end position="558"/>
    </location>
</feature>
<dbReference type="PANTHER" id="PTHR22600:SF58">
    <property type="entry name" value="BETA-HEXOSAMINIDASE"/>
    <property type="match status" value="1"/>
</dbReference>
<dbReference type="OrthoDB" id="428480at2759"/>
<dbReference type="InterPro" id="IPR029019">
    <property type="entry name" value="HEX_eukaryotic_N"/>
</dbReference>
<dbReference type="GO" id="GO:0016231">
    <property type="term" value="F:beta-N-acetylglucosaminidase activity"/>
    <property type="evidence" value="ECO:0007669"/>
    <property type="project" value="TreeGrafter"/>
</dbReference>
<dbReference type="Gene3D" id="3.30.379.10">
    <property type="entry name" value="Chitobiase/beta-hexosaminidase domain 2-like"/>
    <property type="match status" value="1"/>
</dbReference>
<dbReference type="AlphaFoldDB" id="A0A6A7BXL9"/>
<feature type="signal peptide" evidence="9">
    <location>
        <begin position="1"/>
        <end position="18"/>
    </location>
</feature>
<feature type="domain" description="Glycoside hydrolase family 20 catalytic" evidence="10">
    <location>
        <begin position="181"/>
        <end position="509"/>
    </location>
</feature>
<evidence type="ECO:0000259" key="10">
    <source>
        <dbReference type="Pfam" id="PF00728"/>
    </source>
</evidence>
<evidence type="ECO:0000313" key="13">
    <source>
        <dbReference type="Proteomes" id="UP000799421"/>
    </source>
</evidence>
<evidence type="ECO:0000259" key="11">
    <source>
        <dbReference type="Pfam" id="PF14845"/>
    </source>
</evidence>
<dbReference type="PANTHER" id="PTHR22600">
    <property type="entry name" value="BETA-HEXOSAMINIDASE"/>
    <property type="match status" value="1"/>
</dbReference>
<sequence>MWTTAVFVGLFSLTSGAAIWPIPSKYSFGDGSRVLWIDENVSITYRQLGGGYGYGASAEAKEWTDRIISNAINRTRTTLFNQNFVPWKFHERFSNFEPAGTNASSSLIKYVSLQQTGSDPSNIMRPVAGELDESYSLSMSSEGCVNITAATSIGLLYGLTTFTQLFYQHSRGGAYTTLAPVFKPMADIYAMIDGLSYNKMNRLHWHITDAQAWPLEIPCMPDLANKGAYAADEIYSVADVRAVQDYGALLGVEVVMEFDNPGHTTSIAYSHPELIAARNIMPAWDKYAAEPPSGSLKLNSAAVSEFLEKLFDDLFPRLKPFSSYFHLGGDEVNKNAYTLDETVRSNDPAVLQPLMQKYMDRNVNQVAKCGLVPLVWEEMLLDWNLTLPSNTIIQVWQGHANVEQAVRKGYRVIAGDYQIWYLDCGYGGWVDFAPGDASAAAWPYQDYCAPRHNWRAVYSYDPLQNIPADLAHLVLGGEVHIWSEQTDEVNLHQMVWPRTSAAAEVLWSGAKDERGLNRSQITASPRLSEMRERLVARGIKAEPVRMPFCSMNGTQCVL</sequence>
<protein>
    <recommendedName>
        <fullName evidence="7">Beta-hexosaminidase</fullName>
        <ecNumber evidence="7">3.2.1.52</ecNumber>
    </recommendedName>
</protein>
<feature type="active site" description="Proton donor" evidence="8">
    <location>
        <position position="331"/>
    </location>
</feature>
<dbReference type="PIRSF" id="PIRSF001093">
    <property type="entry name" value="B-hxosamndse_ab_euk"/>
    <property type="match status" value="1"/>
</dbReference>
<dbReference type="InterPro" id="IPR015883">
    <property type="entry name" value="Glyco_hydro_20_cat"/>
</dbReference>
<evidence type="ECO:0000256" key="5">
    <source>
        <dbReference type="ARBA" id="ARBA00023180"/>
    </source>
</evidence>
<dbReference type="SUPFAM" id="SSF51445">
    <property type="entry name" value="(Trans)glycosidases"/>
    <property type="match status" value="1"/>
</dbReference>
<feature type="domain" description="Beta-hexosaminidase eukaryotic type N-terminal" evidence="11">
    <location>
        <begin position="19"/>
        <end position="165"/>
    </location>
</feature>
<dbReference type="GO" id="GO:0030203">
    <property type="term" value="P:glycosaminoglycan metabolic process"/>
    <property type="evidence" value="ECO:0007669"/>
    <property type="project" value="TreeGrafter"/>
</dbReference>
<evidence type="ECO:0000256" key="9">
    <source>
        <dbReference type="SAM" id="SignalP"/>
    </source>
</evidence>
<gene>
    <name evidence="12" type="ORF">K470DRAFT_97460</name>
</gene>
<reference evidence="12" key="1">
    <citation type="journal article" date="2020" name="Stud. Mycol.">
        <title>101 Dothideomycetes genomes: a test case for predicting lifestyles and emergence of pathogens.</title>
        <authorList>
            <person name="Haridas S."/>
            <person name="Albert R."/>
            <person name="Binder M."/>
            <person name="Bloem J."/>
            <person name="Labutti K."/>
            <person name="Salamov A."/>
            <person name="Andreopoulos B."/>
            <person name="Baker S."/>
            <person name="Barry K."/>
            <person name="Bills G."/>
            <person name="Bluhm B."/>
            <person name="Cannon C."/>
            <person name="Castanera R."/>
            <person name="Culley D."/>
            <person name="Daum C."/>
            <person name="Ezra D."/>
            <person name="Gonzalez J."/>
            <person name="Henrissat B."/>
            <person name="Kuo A."/>
            <person name="Liang C."/>
            <person name="Lipzen A."/>
            <person name="Lutzoni F."/>
            <person name="Magnuson J."/>
            <person name="Mondo S."/>
            <person name="Nolan M."/>
            <person name="Ohm R."/>
            <person name="Pangilinan J."/>
            <person name="Park H.-J."/>
            <person name="Ramirez L."/>
            <person name="Alfaro M."/>
            <person name="Sun H."/>
            <person name="Tritt A."/>
            <person name="Yoshinaga Y."/>
            <person name="Zwiers L.-H."/>
            <person name="Turgeon B."/>
            <person name="Goodwin S."/>
            <person name="Spatafora J."/>
            <person name="Crous P."/>
            <person name="Grigoriev I."/>
        </authorList>
    </citation>
    <scope>NUCLEOTIDE SEQUENCE</scope>
    <source>
        <strain evidence="12">CBS 480.64</strain>
    </source>
</reference>
<keyword evidence="13" id="KW-1185">Reference proteome</keyword>
<evidence type="ECO:0000256" key="6">
    <source>
        <dbReference type="ARBA" id="ARBA00023295"/>
    </source>
</evidence>
<keyword evidence="5" id="KW-0325">Glycoprotein</keyword>
<proteinExistence type="inferred from homology"/>
<dbReference type="Gene3D" id="3.20.20.80">
    <property type="entry name" value="Glycosidases"/>
    <property type="match status" value="1"/>
</dbReference>
<organism evidence="12 13">
    <name type="scientific">Piedraia hortae CBS 480.64</name>
    <dbReference type="NCBI Taxonomy" id="1314780"/>
    <lineage>
        <taxon>Eukaryota</taxon>
        <taxon>Fungi</taxon>
        <taxon>Dikarya</taxon>
        <taxon>Ascomycota</taxon>
        <taxon>Pezizomycotina</taxon>
        <taxon>Dothideomycetes</taxon>
        <taxon>Dothideomycetidae</taxon>
        <taxon>Capnodiales</taxon>
        <taxon>Piedraiaceae</taxon>
        <taxon>Piedraia</taxon>
    </lineage>
</organism>
<dbReference type="SUPFAM" id="SSF55545">
    <property type="entry name" value="beta-N-acetylhexosaminidase-like domain"/>
    <property type="match status" value="1"/>
</dbReference>
<keyword evidence="4 7" id="KW-0378">Hydrolase</keyword>
<dbReference type="InterPro" id="IPR017853">
    <property type="entry name" value="GH"/>
</dbReference>
<comment type="similarity">
    <text evidence="2 7">Belongs to the glycosyl hydrolase 20 family.</text>
</comment>
<name>A0A6A7BXL9_9PEZI</name>
<dbReference type="Pfam" id="PF00728">
    <property type="entry name" value="Glyco_hydro_20"/>
    <property type="match status" value="1"/>
</dbReference>
<dbReference type="GO" id="GO:0016020">
    <property type="term" value="C:membrane"/>
    <property type="evidence" value="ECO:0007669"/>
    <property type="project" value="TreeGrafter"/>
</dbReference>
<evidence type="ECO:0000256" key="7">
    <source>
        <dbReference type="PIRNR" id="PIRNR001093"/>
    </source>
</evidence>
<dbReference type="InterPro" id="IPR025705">
    <property type="entry name" value="Beta_hexosaminidase_sua/sub"/>
</dbReference>
<dbReference type="EC" id="3.2.1.52" evidence="7"/>